<sequence length="682" mass="77213">MIRKDGFYQLDKDREAVAEYLKEVNEKSLHFSNAVERIRYMVSEGYYYPEVLEEYTEEQIEAIHRQANVAGLTFASYMAASKFYKDYALKTRDKKTYLETYPQRLAIVALHLGRGNFQTAQELLWGYINGFQPATPTFLNAGKARRGEFVSCFLLELDDSLNSIGHNYNTAMQLSKIGGGVALNLSKLRGRGETIKEEQDAAKGAMPVAKQLEYAFSYADQMGQRKGAGAVYYNIFGWDVEEILDSKKINADEAIRLKSLSVGLIVPDKFIELATKNEPYYVFAPHTVYTEYGVHLDDMDLDEMYEQLVVNPNVRKRQLDARDMLTKIAITQIESGYPYIMFKDNANRDHALRALGQIKMSNLCTEIFQLQQASVINDYGVDDEINLDISCNLGSVNIVTAMASGDLRRVVHAGMDSLTAVSDMTSIANAPSVRKANDLMHSVGLGAMNLQGYLVKNKISYQSSLGREFADAFFMAMNFYSLERSMMIARERGGTFHGFEKSDYYTGVYFRQYLENDFRPKSAKVAGLFEGMHVPGPEDWAQLMKDVRKYGVWHSYRMAVAPTQSISYVQNATSSVLPIVDLVETRTYANSTTYYPAPFLAPENQISYTTAFNMDQFRIIDMVATIQQHVDQGISTILFVDSNTPTNQLVRYYLYAHRKGLKSLYYTRNKLLSADECTSCAV</sequence>
<dbReference type="Proteomes" id="UP000074866">
    <property type="component" value="Unassembled WGS sequence"/>
</dbReference>
<reference evidence="1 2" key="1">
    <citation type="journal article" date="2016" name="Front. Microbiol.">
        <title>Genomic Resource of Rice Seed Associated Bacteria.</title>
        <authorList>
            <person name="Midha S."/>
            <person name="Bansal K."/>
            <person name="Sharma S."/>
            <person name="Kumar N."/>
            <person name="Patil P.P."/>
            <person name="Chaudhry V."/>
            <person name="Patil P.B."/>
        </authorList>
    </citation>
    <scope>NUCLEOTIDE SEQUENCE [LARGE SCALE GENOMIC DNA]</scope>
    <source>
        <strain evidence="1 2">NS115</strain>
    </source>
</reference>
<keyword evidence="1" id="KW-0560">Oxidoreductase</keyword>
<evidence type="ECO:0000313" key="1">
    <source>
        <dbReference type="EMBL" id="KTS84488.1"/>
    </source>
</evidence>
<organism evidence="1 2">
    <name type="scientific">Paenibacillus jamilae</name>
    <dbReference type="NCBI Taxonomy" id="114136"/>
    <lineage>
        <taxon>Bacteria</taxon>
        <taxon>Bacillati</taxon>
        <taxon>Bacillota</taxon>
        <taxon>Bacilli</taxon>
        <taxon>Bacillales</taxon>
        <taxon>Paenibacillaceae</taxon>
        <taxon>Paenibacillus</taxon>
    </lineage>
</organism>
<evidence type="ECO:0000313" key="2">
    <source>
        <dbReference type="Proteomes" id="UP000074866"/>
    </source>
</evidence>
<dbReference type="EMBL" id="LDRX01000015">
    <property type="protein sequence ID" value="KTS84488.1"/>
    <property type="molecule type" value="Genomic_DNA"/>
</dbReference>
<accession>A0ACC5A0W1</accession>
<dbReference type="EC" id="1.17.4.1" evidence="1"/>
<proteinExistence type="predicted"/>
<gene>
    <name evidence="1" type="ORF">NS115_03665</name>
</gene>
<protein>
    <submittedName>
        <fullName evidence="1">Ribonucleotide-diphosphate reductase subunit alpha</fullName>
        <ecNumber evidence="1">1.17.4.1</ecNumber>
    </submittedName>
</protein>
<keyword evidence="2" id="KW-1185">Reference proteome</keyword>
<comment type="caution">
    <text evidence="1">The sequence shown here is derived from an EMBL/GenBank/DDBJ whole genome shotgun (WGS) entry which is preliminary data.</text>
</comment>
<name>A0ACC5A0W1_9BACL</name>